<protein>
    <recommendedName>
        <fullName evidence="1">N-acetyltransferase domain-containing protein</fullName>
    </recommendedName>
</protein>
<name>A0AAQ3KAG1_9LILI</name>
<dbReference type="PANTHER" id="PTHR42919">
    <property type="entry name" value="N-ALPHA-ACETYLTRANSFERASE"/>
    <property type="match status" value="1"/>
</dbReference>
<evidence type="ECO:0000259" key="1">
    <source>
        <dbReference type="PROSITE" id="PS51186"/>
    </source>
</evidence>
<keyword evidence="3" id="KW-1185">Reference proteome</keyword>
<accession>A0AAQ3KAG1</accession>
<proteinExistence type="predicted"/>
<reference evidence="2 3" key="1">
    <citation type="submission" date="2023-10" db="EMBL/GenBank/DDBJ databases">
        <title>Chromosome-scale genome assembly provides insights into flower coloration mechanisms of Canna indica.</title>
        <authorList>
            <person name="Li C."/>
        </authorList>
    </citation>
    <scope>NUCLEOTIDE SEQUENCE [LARGE SCALE GENOMIC DNA]</scope>
    <source>
        <tissue evidence="2">Flower</tissue>
    </source>
</reference>
<dbReference type="Proteomes" id="UP001327560">
    <property type="component" value="Chromosome 4"/>
</dbReference>
<dbReference type="Gene3D" id="3.40.630.30">
    <property type="match status" value="1"/>
</dbReference>
<dbReference type="GO" id="GO:0031415">
    <property type="term" value="C:NatA complex"/>
    <property type="evidence" value="ECO:0007669"/>
    <property type="project" value="TreeGrafter"/>
</dbReference>
<feature type="domain" description="N-acetyltransferase" evidence="1">
    <location>
        <begin position="103"/>
        <end position="278"/>
    </location>
</feature>
<evidence type="ECO:0000313" key="3">
    <source>
        <dbReference type="Proteomes" id="UP001327560"/>
    </source>
</evidence>
<dbReference type="InterPro" id="IPR051556">
    <property type="entry name" value="N-term/lysine_N-AcTrnsfr"/>
</dbReference>
<dbReference type="PANTHER" id="PTHR42919:SF20">
    <property type="entry name" value="GCN5-RELATED N-ACETYLTRANSFERASE 10, CHLOROPLASTIC"/>
    <property type="match status" value="1"/>
</dbReference>
<dbReference type="Pfam" id="PF00583">
    <property type="entry name" value="Acetyltransf_1"/>
    <property type="match status" value="1"/>
</dbReference>
<dbReference type="CDD" id="cd04301">
    <property type="entry name" value="NAT_SF"/>
    <property type="match status" value="1"/>
</dbReference>
<dbReference type="GO" id="GO:0008080">
    <property type="term" value="F:N-acetyltransferase activity"/>
    <property type="evidence" value="ECO:0007669"/>
    <property type="project" value="TreeGrafter"/>
</dbReference>
<gene>
    <name evidence="2" type="ORF">Cni_G12328</name>
</gene>
<dbReference type="GO" id="GO:0007064">
    <property type="term" value="P:mitotic sister chromatid cohesion"/>
    <property type="evidence" value="ECO:0007669"/>
    <property type="project" value="TreeGrafter"/>
</dbReference>
<dbReference type="InterPro" id="IPR000182">
    <property type="entry name" value="GNAT_dom"/>
</dbReference>
<organism evidence="2 3">
    <name type="scientific">Canna indica</name>
    <name type="common">Indian-shot</name>
    <dbReference type="NCBI Taxonomy" id="4628"/>
    <lineage>
        <taxon>Eukaryota</taxon>
        <taxon>Viridiplantae</taxon>
        <taxon>Streptophyta</taxon>
        <taxon>Embryophyta</taxon>
        <taxon>Tracheophyta</taxon>
        <taxon>Spermatophyta</taxon>
        <taxon>Magnoliopsida</taxon>
        <taxon>Liliopsida</taxon>
        <taxon>Zingiberales</taxon>
        <taxon>Cannaceae</taxon>
        <taxon>Canna</taxon>
    </lineage>
</organism>
<dbReference type="PROSITE" id="PS51186">
    <property type="entry name" value="GNAT"/>
    <property type="match status" value="1"/>
</dbReference>
<dbReference type="EMBL" id="CP136893">
    <property type="protein sequence ID" value="WOL03608.1"/>
    <property type="molecule type" value="Genomic_DNA"/>
</dbReference>
<dbReference type="InterPro" id="IPR016181">
    <property type="entry name" value="Acyl_CoA_acyltransferase"/>
</dbReference>
<dbReference type="AlphaFoldDB" id="A0AAQ3KAG1"/>
<sequence>MANLTYSFLLKGFPHELSLRSQFTCHTPNLTKPRLASTDKCRLGRGRKRAAKRRSVACSSTTGEVGVVSEDESGKSAAVGQGQDKYLVRDFGWRVRRMVKVGEEMRKVAHVQAEAFYTPVAMLNDLFFDFFKAEVLSDLSYRVLNSTPERYACLVAESDTENNSLWEPQEIVGVADVTVQRDADVLNHIQGAEEYLYVSGIAVLTKFRRQKVATALLKACDVLSVLWGFSYMALRAYEDDFGARKLYSNAGYQVVSRDPIWVTWIGKRRRVLMVKRSNPVKLTSYE</sequence>
<dbReference type="SUPFAM" id="SSF55729">
    <property type="entry name" value="Acyl-CoA N-acyltransferases (Nat)"/>
    <property type="match status" value="1"/>
</dbReference>
<evidence type="ECO:0000313" key="2">
    <source>
        <dbReference type="EMBL" id="WOL03608.1"/>
    </source>
</evidence>